<gene>
    <name evidence="2" type="ORF">chiPu_0032530</name>
</gene>
<evidence type="ECO:0000313" key="2">
    <source>
        <dbReference type="EMBL" id="GCC48049.1"/>
    </source>
</evidence>
<dbReference type="EMBL" id="BEZZ01239071">
    <property type="protein sequence ID" value="GCC48049.1"/>
    <property type="molecule type" value="Genomic_DNA"/>
</dbReference>
<sequence length="85" mass="9019">LVQALGVFFTNATLALAFNLTASGLLTAATALPGAVAMMASFTGMFIGQAVRTRMQPDVFRRWFLISMILLGIYLAGSALLKIHG</sequence>
<evidence type="ECO:0000256" key="1">
    <source>
        <dbReference type="SAM" id="Phobius"/>
    </source>
</evidence>
<keyword evidence="1" id="KW-1133">Transmembrane helix</keyword>
<feature type="transmembrane region" description="Helical" evidence="1">
    <location>
        <begin position="27"/>
        <end position="51"/>
    </location>
</feature>
<name>A0A401TZH9_CHIPU</name>
<keyword evidence="3" id="KW-1185">Reference proteome</keyword>
<feature type="transmembrane region" description="Helical" evidence="1">
    <location>
        <begin position="63"/>
        <end position="83"/>
    </location>
</feature>
<organism evidence="2 3">
    <name type="scientific">Chiloscyllium punctatum</name>
    <name type="common">Brownbanded bambooshark</name>
    <name type="synonym">Hemiscyllium punctatum</name>
    <dbReference type="NCBI Taxonomy" id="137246"/>
    <lineage>
        <taxon>Eukaryota</taxon>
        <taxon>Metazoa</taxon>
        <taxon>Chordata</taxon>
        <taxon>Craniata</taxon>
        <taxon>Vertebrata</taxon>
        <taxon>Chondrichthyes</taxon>
        <taxon>Elasmobranchii</taxon>
        <taxon>Galeomorphii</taxon>
        <taxon>Galeoidea</taxon>
        <taxon>Orectolobiformes</taxon>
        <taxon>Hemiscylliidae</taxon>
        <taxon>Chiloscyllium</taxon>
    </lineage>
</organism>
<dbReference type="Proteomes" id="UP000287033">
    <property type="component" value="Unassembled WGS sequence"/>
</dbReference>
<proteinExistence type="predicted"/>
<comment type="caution">
    <text evidence="2">The sequence shown here is derived from an EMBL/GenBank/DDBJ whole genome shotgun (WGS) entry which is preliminary data.</text>
</comment>
<evidence type="ECO:0008006" key="4">
    <source>
        <dbReference type="Google" id="ProtNLM"/>
    </source>
</evidence>
<feature type="non-terminal residue" evidence="2">
    <location>
        <position position="1"/>
    </location>
</feature>
<protein>
    <recommendedName>
        <fullName evidence="4">Membrane transporter protein</fullName>
    </recommendedName>
</protein>
<keyword evidence="1" id="KW-0472">Membrane</keyword>
<keyword evidence="1" id="KW-0812">Transmembrane</keyword>
<reference evidence="2 3" key="1">
    <citation type="journal article" date="2018" name="Nat. Ecol. Evol.">
        <title>Shark genomes provide insights into elasmobranch evolution and the origin of vertebrates.</title>
        <authorList>
            <person name="Hara Y"/>
            <person name="Yamaguchi K"/>
            <person name="Onimaru K"/>
            <person name="Kadota M"/>
            <person name="Koyanagi M"/>
            <person name="Keeley SD"/>
            <person name="Tatsumi K"/>
            <person name="Tanaka K"/>
            <person name="Motone F"/>
            <person name="Kageyama Y"/>
            <person name="Nozu R"/>
            <person name="Adachi N"/>
            <person name="Nishimura O"/>
            <person name="Nakagawa R"/>
            <person name="Tanegashima C"/>
            <person name="Kiyatake I"/>
            <person name="Matsumoto R"/>
            <person name="Murakumo K"/>
            <person name="Nishida K"/>
            <person name="Terakita A"/>
            <person name="Kuratani S"/>
            <person name="Sato K"/>
            <person name="Hyodo S Kuraku.S."/>
        </authorList>
    </citation>
    <scope>NUCLEOTIDE SEQUENCE [LARGE SCALE GENOMIC DNA]</scope>
</reference>
<evidence type="ECO:0000313" key="3">
    <source>
        <dbReference type="Proteomes" id="UP000287033"/>
    </source>
</evidence>
<accession>A0A401TZH9</accession>
<dbReference type="AlphaFoldDB" id="A0A401TZH9"/>